<dbReference type="PRINTS" id="PR00260">
    <property type="entry name" value="CHEMTRNSDUCR"/>
</dbReference>
<keyword evidence="3" id="KW-0807">Transducer</keyword>
<dbReference type="GO" id="GO:0007165">
    <property type="term" value="P:signal transduction"/>
    <property type="evidence" value="ECO:0007669"/>
    <property type="project" value="UniProtKB-KW"/>
</dbReference>
<dbReference type="GO" id="GO:0004888">
    <property type="term" value="F:transmembrane signaling receptor activity"/>
    <property type="evidence" value="ECO:0007669"/>
    <property type="project" value="InterPro"/>
</dbReference>
<evidence type="ECO:0000256" key="4">
    <source>
        <dbReference type="SAM" id="Phobius"/>
    </source>
</evidence>
<dbReference type="EMBL" id="CP139487">
    <property type="protein sequence ID" value="WPU63736.1"/>
    <property type="molecule type" value="Genomic_DNA"/>
</dbReference>
<evidence type="ECO:0000256" key="2">
    <source>
        <dbReference type="ARBA" id="ARBA00029447"/>
    </source>
</evidence>
<dbReference type="RefSeq" id="WP_321391011.1">
    <property type="nucleotide sequence ID" value="NZ_CP139487.1"/>
</dbReference>
<evidence type="ECO:0000313" key="7">
    <source>
        <dbReference type="Proteomes" id="UP001324634"/>
    </source>
</evidence>
<evidence type="ECO:0000259" key="5">
    <source>
        <dbReference type="PROSITE" id="PS50111"/>
    </source>
</evidence>
<evidence type="ECO:0000256" key="3">
    <source>
        <dbReference type="PROSITE-ProRule" id="PRU00284"/>
    </source>
</evidence>
<dbReference type="InterPro" id="IPR051310">
    <property type="entry name" value="MCP_chemotaxis"/>
</dbReference>
<keyword evidence="4" id="KW-0472">Membrane</keyword>
<evidence type="ECO:0000256" key="1">
    <source>
        <dbReference type="ARBA" id="ARBA00022500"/>
    </source>
</evidence>
<keyword evidence="4" id="KW-0812">Transmembrane</keyword>
<dbReference type="Proteomes" id="UP001324634">
    <property type="component" value="Chromosome"/>
</dbReference>
<dbReference type="InterPro" id="IPR004090">
    <property type="entry name" value="Chemotax_Me-accpt_rcpt"/>
</dbReference>
<dbReference type="GO" id="GO:0006935">
    <property type="term" value="P:chemotaxis"/>
    <property type="evidence" value="ECO:0007669"/>
    <property type="project" value="UniProtKB-KW"/>
</dbReference>
<keyword evidence="1" id="KW-0145">Chemotaxis</keyword>
<keyword evidence="7" id="KW-1185">Reference proteome</keyword>
<dbReference type="KEGG" id="psti:SOO65_13660"/>
<keyword evidence="4" id="KW-1133">Transmembrane helix</keyword>
<dbReference type="GO" id="GO:0016020">
    <property type="term" value="C:membrane"/>
    <property type="evidence" value="ECO:0007669"/>
    <property type="project" value="InterPro"/>
</dbReference>
<feature type="domain" description="Methyl-accepting transducer" evidence="5">
    <location>
        <begin position="259"/>
        <end position="489"/>
    </location>
</feature>
<evidence type="ECO:0000313" key="6">
    <source>
        <dbReference type="EMBL" id="WPU63736.1"/>
    </source>
</evidence>
<dbReference type="PROSITE" id="PS50111">
    <property type="entry name" value="CHEMOTAXIS_TRANSDUC_2"/>
    <property type="match status" value="1"/>
</dbReference>
<feature type="transmembrane region" description="Helical" evidence="4">
    <location>
        <begin position="223"/>
        <end position="242"/>
    </location>
</feature>
<organism evidence="6 7">
    <name type="scientific">Peredibacter starrii</name>
    <dbReference type="NCBI Taxonomy" id="28202"/>
    <lineage>
        <taxon>Bacteria</taxon>
        <taxon>Pseudomonadati</taxon>
        <taxon>Bdellovibrionota</taxon>
        <taxon>Bacteriovoracia</taxon>
        <taxon>Bacteriovoracales</taxon>
        <taxon>Bacteriovoracaceae</taxon>
        <taxon>Peredibacter</taxon>
    </lineage>
</organism>
<dbReference type="InterPro" id="IPR021796">
    <property type="entry name" value="Tll0287-like_dom"/>
</dbReference>
<comment type="similarity">
    <text evidence="2">Belongs to the methyl-accepting chemotaxis (MCP) protein family.</text>
</comment>
<dbReference type="Gene3D" id="1.10.287.950">
    <property type="entry name" value="Methyl-accepting chemotaxis protein"/>
    <property type="match status" value="1"/>
</dbReference>
<protein>
    <submittedName>
        <fullName evidence="6">Methyl-accepting chemotaxis protein</fullName>
    </submittedName>
</protein>
<proteinExistence type="inferred from homology"/>
<dbReference type="AlphaFoldDB" id="A0AAX4HKJ2"/>
<dbReference type="Pfam" id="PF11845">
    <property type="entry name" value="Tll0287-like"/>
    <property type="match status" value="1"/>
</dbReference>
<accession>A0AAX4HKJ2</accession>
<name>A0AAX4HKJ2_9BACT</name>
<gene>
    <name evidence="6" type="ORF">SOO65_13660</name>
</gene>
<dbReference type="PANTHER" id="PTHR43531:SF11">
    <property type="entry name" value="METHYL-ACCEPTING CHEMOTAXIS PROTEIN 3"/>
    <property type="match status" value="1"/>
</dbReference>
<dbReference type="SUPFAM" id="SSF58104">
    <property type="entry name" value="Methyl-accepting chemotaxis protein (MCP) signaling domain"/>
    <property type="match status" value="1"/>
</dbReference>
<dbReference type="InterPro" id="IPR004089">
    <property type="entry name" value="MCPsignal_dom"/>
</dbReference>
<dbReference type="PANTHER" id="PTHR43531">
    <property type="entry name" value="PROTEIN ICFG"/>
    <property type="match status" value="1"/>
</dbReference>
<dbReference type="Pfam" id="PF00015">
    <property type="entry name" value="MCPsignal"/>
    <property type="match status" value="1"/>
</dbReference>
<dbReference type="SMART" id="SM00283">
    <property type="entry name" value="MA"/>
    <property type="match status" value="1"/>
</dbReference>
<sequence length="526" mass="58557">MSLRSKVVLTIVLLGLFLTSALVLLSLNQIEKEKSEALIDKSRAILSRLESVRNYVAEQGRLQDTIGDVIKNFPDGVISKDARIDVLKQVPIFAAMRVGAENATSENYRFRIISEEPRKKENLANREENEILEFFKKNPKVGEYRISNPKYVAVFRPVYLSEKQGCLNCHGDPAKSPWGNGKDILGYKMENWKDGKLHGAFGIISDLNLTAVQEAKQERVMDILLWAFSITGTFLIAAYYFLHSPLKSLSHVTSELDSAGNKIANVTGDISHNSGNLNTSTRESVEALETSSLILDELVKNMRNSLKMTEATLEVSRRNREDAEQGYKDFLVLLETIDKIKIQSNRIHEIVVVLDEIAFQTNLLSLNASVVAARAGGEDGKSFSVVAEEVRKLSQRSLVSSKEIAKLINGSVELASDGHKLASQSGKSLAEIVKVVEKNEYLNRDIAHTNRTQLDSAANLLSHLSRVKELSGGNYQFANESSLIAIQLSDQTKKLSELVHVLRFNIKGEKKERSPREGTLEEITES</sequence>
<reference evidence="6 7" key="1">
    <citation type="submission" date="2023-11" db="EMBL/GenBank/DDBJ databases">
        <title>Peredibacter starrii A3.12.</title>
        <authorList>
            <person name="Mitchell R.J."/>
        </authorList>
    </citation>
    <scope>NUCLEOTIDE SEQUENCE [LARGE SCALE GENOMIC DNA]</scope>
    <source>
        <strain evidence="6 7">A3.12</strain>
    </source>
</reference>